<evidence type="ECO:0008006" key="4">
    <source>
        <dbReference type="Google" id="ProtNLM"/>
    </source>
</evidence>
<organism evidence="2 3">
    <name type="scientific">Pocillopora meandrina</name>
    <dbReference type="NCBI Taxonomy" id="46732"/>
    <lineage>
        <taxon>Eukaryota</taxon>
        <taxon>Metazoa</taxon>
        <taxon>Cnidaria</taxon>
        <taxon>Anthozoa</taxon>
        <taxon>Hexacorallia</taxon>
        <taxon>Scleractinia</taxon>
        <taxon>Astrocoeniina</taxon>
        <taxon>Pocilloporidae</taxon>
        <taxon>Pocillopora</taxon>
    </lineage>
</organism>
<feature type="region of interest" description="Disordered" evidence="1">
    <location>
        <begin position="36"/>
        <end position="55"/>
    </location>
</feature>
<name>A0AAU9X3C6_9CNID</name>
<reference evidence="2 3" key="1">
    <citation type="submission" date="2022-05" db="EMBL/GenBank/DDBJ databases">
        <authorList>
            <consortium name="Genoscope - CEA"/>
            <person name="William W."/>
        </authorList>
    </citation>
    <scope>NUCLEOTIDE SEQUENCE [LARGE SCALE GENOMIC DNA]</scope>
</reference>
<accession>A0AAU9X3C6</accession>
<proteinExistence type="predicted"/>
<evidence type="ECO:0000313" key="2">
    <source>
        <dbReference type="EMBL" id="CAH3134939.1"/>
    </source>
</evidence>
<protein>
    <recommendedName>
        <fullName evidence="4">PWWP domain-containing protein</fullName>
    </recommendedName>
</protein>
<evidence type="ECO:0000256" key="1">
    <source>
        <dbReference type="SAM" id="MobiDB-lite"/>
    </source>
</evidence>
<evidence type="ECO:0000313" key="3">
    <source>
        <dbReference type="Proteomes" id="UP001159428"/>
    </source>
</evidence>
<dbReference type="Proteomes" id="UP001159428">
    <property type="component" value="Unassembled WGS sequence"/>
</dbReference>
<dbReference type="EMBL" id="CALNXJ010000029">
    <property type="protein sequence ID" value="CAH3134939.1"/>
    <property type="molecule type" value="Genomic_DNA"/>
</dbReference>
<comment type="caution">
    <text evidence="2">The sequence shown here is derived from an EMBL/GenBank/DDBJ whole genome shotgun (WGS) entry which is preliminary data.</text>
</comment>
<keyword evidence="3" id="KW-1185">Reference proteome</keyword>
<sequence>HKEDWALLLDPENIRWHPPERAISRPLKDIITNKEKERQKQSKVDGNGLGFLGQKPEGVPEDVDDMVRTQVTPVREVIYAQKIHNVDNFEGILPGSIVVVNLDSNYKPPHLAKVREITNSFFTVQWLKGSYKGKWVSWPGWTSTQIPKESVIYFDIELDENDRLREESAQYLRRRYKELKKR</sequence>
<dbReference type="AlphaFoldDB" id="A0AAU9X3C6"/>
<gene>
    <name evidence="2" type="ORF">PMEA_00015953</name>
</gene>
<feature type="non-terminal residue" evidence="2">
    <location>
        <position position="1"/>
    </location>
</feature>